<feature type="transmembrane region" description="Helical" evidence="1">
    <location>
        <begin position="55"/>
        <end position="75"/>
    </location>
</feature>
<dbReference type="Pfam" id="PF04020">
    <property type="entry name" value="Phage_holin_4_2"/>
    <property type="match status" value="1"/>
</dbReference>
<keyword evidence="1" id="KW-0812">Transmembrane</keyword>
<dbReference type="RefSeq" id="WP_346819850.1">
    <property type="nucleotide sequence ID" value="NZ_JBDKWZ010000002.1"/>
</dbReference>
<keyword evidence="3" id="KW-1185">Reference proteome</keyword>
<organism evidence="2 3">
    <name type="scientific">Rapidithrix thailandica</name>
    <dbReference type="NCBI Taxonomy" id="413964"/>
    <lineage>
        <taxon>Bacteria</taxon>
        <taxon>Pseudomonadati</taxon>
        <taxon>Bacteroidota</taxon>
        <taxon>Cytophagia</taxon>
        <taxon>Cytophagales</taxon>
        <taxon>Flammeovirgaceae</taxon>
        <taxon>Rapidithrix</taxon>
    </lineage>
</organism>
<dbReference type="AlphaFoldDB" id="A0AAW9S3U3"/>
<feature type="transmembrane region" description="Helical" evidence="1">
    <location>
        <begin position="30"/>
        <end position="48"/>
    </location>
</feature>
<evidence type="ECO:0000256" key="1">
    <source>
        <dbReference type="SAM" id="Phobius"/>
    </source>
</evidence>
<sequence>MIKIILINSVAVFACAYLLSGVSIKNYWQALLAAVVLAIANTIIKPVLDFIAFPITWLTLGLFSVVIDAIILMIVDYIMPGMKIKHFGWAILFAVILSIINSLLFAIF</sequence>
<dbReference type="InterPro" id="IPR007165">
    <property type="entry name" value="Phage_holin_4_2"/>
</dbReference>
<evidence type="ECO:0000313" key="2">
    <source>
        <dbReference type="EMBL" id="MEN7547063.1"/>
    </source>
</evidence>
<comment type="caution">
    <text evidence="2">The sequence shown here is derived from an EMBL/GenBank/DDBJ whole genome shotgun (WGS) entry which is preliminary data.</text>
</comment>
<gene>
    <name evidence="2" type="ORF">AAG747_04045</name>
</gene>
<dbReference type="PANTHER" id="PTHR37309">
    <property type="entry name" value="SLR0284 PROTEIN"/>
    <property type="match status" value="1"/>
</dbReference>
<accession>A0AAW9S3U3</accession>
<dbReference type="Proteomes" id="UP001403385">
    <property type="component" value="Unassembled WGS sequence"/>
</dbReference>
<dbReference type="PROSITE" id="PS51257">
    <property type="entry name" value="PROKAR_LIPOPROTEIN"/>
    <property type="match status" value="1"/>
</dbReference>
<reference evidence="2 3" key="1">
    <citation type="submission" date="2024-04" db="EMBL/GenBank/DDBJ databases">
        <title>Novel genus in family Flammeovirgaceae.</title>
        <authorList>
            <person name="Nguyen T.H."/>
            <person name="Vuong T.Q."/>
            <person name="Le H."/>
            <person name="Kim S.-G."/>
        </authorList>
    </citation>
    <scope>NUCLEOTIDE SEQUENCE [LARGE SCALE GENOMIC DNA]</scope>
    <source>
        <strain evidence="2 3">JCM 23209</strain>
    </source>
</reference>
<proteinExistence type="predicted"/>
<protein>
    <submittedName>
        <fullName evidence="2">Phage holin family protein</fullName>
    </submittedName>
</protein>
<name>A0AAW9S3U3_9BACT</name>
<feature type="transmembrane region" description="Helical" evidence="1">
    <location>
        <begin position="87"/>
        <end position="107"/>
    </location>
</feature>
<keyword evidence="1" id="KW-0472">Membrane</keyword>
<dbReference type="EMBL" id="JBDKWZ010000002">
    <property type="protein sequence ID" value="MEN7547063.1"/>
    <property type="molecule type" value="Genomic_DNA"/>
</dbReference>
<dbReference type="PANTHER" id="PTHR37309:SF1">
    <property type="entry name" value="SLR0284 PROTEIN"/>
    <property type="match status" value="1"/>
</dbReference>
<evidence type="ECO:0000313" key="3">
    <source>
        <dbReference type="Proteomes" id="UP001403385"/>
    </source>
</evidence>
<keyword evidence="1" id="KW-1133">Transmembrane helix</keyword>